<evidence type="ECO:0008006" key="2">
    <source>
        <dbReference type="Google" id="ProtNLM"/>
    </source>
</evidence>
<sequence>KLVLPGFVNAHDHLDGSLLDKGHIMAYPLVEYLKKIKWPRLRVMTENDFHLGALLGEDDMDTCSFTSWNIFPS</sequence>
<dbReference type="Gene3D" id="3.20.20.140">
    <property type="entry name" value="Metal-dependent hydrolases"/>
    <property type="match status" value="1"/>
</dbReference>
<organism evidence="1">
    <name type="scientific">marine sediment metagenome</name>
    <dbReference type="NCBI Taxonomy" id="412755"/>
    <lineage>
        <taxon>unclassified sequences</taxon>
        <taxon>metagenomes</taxon>
        <taxon>ecological metagenomes</taxon>
    </lineage>
</organism>
<feature type="non-terminal residue" evidence="1">
    <location>
        <position position="1"/>
    </location>
</feature>
<accession>X1BYU8</accession>
<proteinExistence type="predicted"/>
<protein>
    <recommendedName>
        <fullName evidence="2">Amidohydrolase-related domain-containing protein</fullName>
    </recommendedName>
</protein>
<comment type="caution">
    <text evidence="1">The sequence shown here is derived from an EMBL/GenBank/DDBJ whole genome shotgun (WGS) entry which is preliminary data.</text>
</comment>
<name>X1BYU8_9ZZZZ</name>
<gene>
    <name evidence="1" type="ORF">S01H4_29208</name>
</gene>
<reference evidence="1" key="1">
    <citation type="journal article" date="2014" name="Front. Microbiol.">
        <title>High frequency of phylogenetically diverse reductive dehalogenase-homologous genes in deep subseafloor sedimentary metagenomes.</title>
        <authorList>
            <person name="Kawai M."/>
            <person name="Futagami T."/>
            <person name="Toyoda A."/>
            <person name="Takaki Y."/>
            <person name="Nishi S."/>
            <person name="Hori S."/>
            <person name="Arai W."/>
            <person name="Tsubouchi T."/>
            <person name="Morono Y."/>
            <person name="Uchiyama I."/>
            <person name="Ito T."/>
            <person name="Fujiyama A."/>
            <person name="Inagaki F."/>
            <person name="Takami H."/>
        </authorList>
    </citation>
    <scope>NUCLEOTIDE SEQUENCE</scope>
    <source>
        <strain evidence="1">Expedition CK06-06</strain>
    </source>
</reference>
<dbReference type="EMBL" id="BART01014804">
    <property type="protein sequence ID" value="GAG77336.1"/>
    <property type="molecule type" value="Genomic_DNA"/>
</dbReference>
<dbReference type="InterPro" id="IPR032466">
    <property type="entry name" value="Metal_Hydrolase"/>
</dbReference>
<dbReference type="AlphaFoldDB" id="X1BYU8"/>
<dbReference type="SUPFAM" id="SSF51556">
    <property type="entry name" value="Metallo-dependent hydrolases"/>
    <property type="match status" value="1"/>
</dbReference>
<evidence type="ECO:0000313" key="1">
    <source>
        <dbReference type="EMBL" id="GAG77336.1"/>
    </source>
</evidence>